<name>A0A9W9I386_9EURO</name>
<evidence type="ECO:0000313" key="4">
    <source>
        <dbReference type="EMBL" id="KAJ5161230.1"/>
    </source>
</evidence>
<dbReference type="InterPro" id="IPR013087">
    <property type="entry name" value="Znf_C2H2_type"/>
</dbReference>
<feature type="region of interest" description="Disordered" evidence="2">
    <location>
        <begin position="1"/>
        <end position="66"/>
    </location>
</feature>
<reference evidence="4" key="2">
    <citation type="journal article" date="2023" name="IMA Fungus">
        <title>Comparative genomic study of the Penicillium genus elucidates a diverse pangenome and 15 lateral gene transfer events.</title>
        <authorList>
            <person name="Petersen C."/>
            <person name="Sorensen T."/>
            <person name="Nielsen M.R."/>
            <person name="Sondergaard T.E."/>
            <person name="Sorensen J.L."/>
            <person name="Fitzpatrick D.A."/>
            <person name="Frisvad J.C."/>
            <person name="Nielsen K.L."/>
        </authorList>
    </citation>
    <scope>NUCLEOTIDE SEQUENCE</scope>
    <source>
        <strain evidence="4">IBT 21917</strain>
    </source>
</reference>
<protein>
    <submittedName>
        <fullName evidence="4">Zinc finger C2H2</fullName>
    </submittedName>
</protein>
<organism evidence="4 5">
    <name type="scientific">Penicillium capsulatum</name>
    <dbReference type="NCBI Taxonomy" id="69766"/>
    <lineage>
        <taxon>Eukaryota</taxon>
        <taxon>Fungi</taxon>
        <taxon>Dikarya</taxon>
        <taxon>Ascomycota</taxon>
        <taxon>Pezizomycotina</taxon>
        <taxon>Eurotiomycetes</taxon>
        <taxon>Eurotiomycetidae</taxon>
        <taxon>Eurotiales</taxon>
        <taxon>Aspergillaceae</taxon>
        <taxon>Penicillium</taxon>
    </lineage>
</organism>
<feature type="compositionally biased region" description="Polar residues" evidence="2">
    <location>
        <begin position="519"/>
        <end position="544"/>
    </location>
</feature>
<dbReference type="Proteomes" id="UP001146351">
    <property type="component" value="Unassembled WGS sequence"/>
</dbReference>
<reference evidence="4" key="1">
    <citation type="submission" date="2022-11" db="EMBL/GenBank/DDBJ databases">
        <authorList>
            <person name="Petersen C."/>
        </authorList>
    </citation>
    <scope>NUCLEOTIDE SEQUENCE</scope>
    <source>
        <strain evidence="4">IBT 21917</strain>
    </source>
</reference>
<feature type="region of interest" description="Disordered" evidence="2">
    <location>
        <begin position="519"/>
        <end position="548"/>
    </location>
</feature>
<accession>A0A9W9I386</accession>
<proteinExistence type="predicted"/>
<dbReference type="PROSITE" id="PS50157">
    <property type="entry name" value="ZINC_FINGER_C2H2_2"/>
    <property type="match status" value="1"/>
</dbReference>
<keyword evidence="1" id="KW-0862">Zinc</keyword>
<keyword evidence="1" id="KW-0479">Metal-binding</keyword>
<evidence type="ECO:0000256" key="1">
    <source>
        <dbReference type="PROSITE-ProRule" id="PRU00042"/>
    </source>
</evidence>
<evidence type="ECO:0000313" key="5">
    <source>
        <dbReference type="Proteomes" id="UP001146351"/>
    </source>
</evidence>
<feature type="compositionally biased region" description="Polar residues" evidence="2">
    <location>
        <begin position="155"/>
        <end position="175"/>
    </location>
</feature>
<keyword evidence="1" id="KW-0863">Zinc-finger</keyword>
<feature type="region of interest" description="Disordered" evidence="2">
    <location>
        <begin position="90"/>
        <end position="109"/>
    </location>
</feature>
<feature type="domain" description="C2H2-type" evidence="3">
    <location>
        <begin position="423"/>
        <end position="450"/>
    </location>
</feature>
<dbReference type="AlphaFoldDB" id="A0A9W9I386"/>
<dbReference type="PROSITE" id="PS00028">
    <property type="entry name" value="ZINC_FINGER_C2H2_1"/>
    <property type="match status" value="1"/>
</dbReference>
<keyword evidence="5" id="KW-1185">Reference proteome</keyword>
<dbReference type="GO" id="GO:0008270">
    <property type="term" value="F:zinc ion binding"/>
    <property type="evidence" value="ECO:0007669"/>
    <property type="project" value="UniProtKB-KW"/>
</dbReference>
<feature type="region of interest" description="Disordered" evidence="2">
    <location>
        <begin position="145"/>
        <end position="193"/>
    </location>
</feature>
<feature type="compositionally biased region" description="Polar residues" evidence="2">
    <location>
        <begin position="184"/>
        <end position="193"/>
    </location>
</feature>
<gene>
    <name evidence="4" type="ORF">N7492_006622</name>
</gene>
<feature type="compositionally biased region" description="Polar residues" evidence="2">
    <location>
        <begin position="27"/>
        <end position="37"/>
    </location>
</feature>
<evidence type="ECO:0000256" key="2">
    <source>
        <dbReference type="SAM" id="MobiDB-lite"/>
    </source>
</evidence>
<comment type="caution">
    <text evidence="4">The sequence shown here is derived from an EMBL/GenBank/DDBJ whole genome shotgun (WGS) entry which is preliminary data.</text>
</comment>
<dbReference type="OrthoDB" id="9368434at2759"/>
<dbReference type="SMART" id="SM00355">
    <property type="entry name" value="ZnF_C2H2"/>
    <property type="match status" value="2"/>
</dbReference>
<dbReference type="EMBL" id="JAPQKO010000005">
    <property type="protein sequence ID" value="KAJ5161230.1"/>
    <property type="molecule type" value="Genomic_DNA"/>
</dbReference>
<evidence type="ECO:0000259" key="3">
    <source>
        <dbReference type="PROSITE" id="PS50157"/>
    </source>
</evidence>
<sequence>MSAPEIQRTRVHPRRRPVINDPLPSLATESSPESSKMQLKKGETFHAPTTPSTGNDPVLSVRSLPRRTPTSLDAIAASEERMASILERLTLDDTPEESAPAQDDLPVPRGVLKARIQPGSPASTISRRSSMDSANLPSFWDKRLSHDNGHESDSGLGTSVSSCDVQSTASDSKANNGIHGENPTVGSTIKSTFDLGSSPRRQLPLAACKSIERYILVPLLKEEKLTPFHSLVRSVPSRIVKKQIVCLRDLEKTLLWLAPKYATSRSSYLEFSEYTIQCLHTSTTHLNDRDQRLPTDRPYTNGYFLDLVSQVRRYAAMVRLTQHDIEAAKAYKESSTPIMVTQPSLQGGLTVNGKPAELVVERDGQRISMATGEPYSYDNHPSVKRTLDSFGNELANESVELDEGVKRSMARRKKNAPPMDINQKCSSCDRVFKRYCDLTKHEKTHSRPWKCRAPSNCKYISLGWPTEKERDRHENDKHSATPALYKCKFDPCTYASKRESNCKQHMEKAHGWVYVRSKNNARGGSKRSSPAQATPVTPDLSTPASKPVDFPTPISGSSVFSGDYHPGFNFNDPVVPGMTSDFSLFGESPNSHSVEEGEANNTSMPFDYGLSSANLDGFQAQFQNGHPDDLISDLGPIANTVMNMEERACADLGFQTGLDWEGLQDNMMQQDTLPMYPCGSTGVNDLYTGAQGFSGNSKADNVYLGFQGYNNNLQMTNFANDQVFDQNLNPNVFYPGARDVPLYSAQ</sequence>